<feature type="non-terminal residue" evidence="1">
    <location>
        <position position="38"/>
    </location>
</feature>
<accession>A0A0F9KQW9</accession>
<gene>
    <name evidence="1" type="ORF">LCGC14_1671970</name>
</gene>
<name>A0A0F9KQW9_9ZZZZ</name>
<proteinExistence type="predicted"/>
<protein>
    <submittedName>
        <fullName evidence="1">Uncharacterized protein</fullName>
    </submittedName>
</protein>
<organism evidence="1">
    <name type="scientific">marine sediment metagenome</name>
    <dbReference type="NCBI Taxonomy" id="412755"/>
    <lineage>
        <taxon>unclassified sequences</taxon>
        <taxon>metagenomes</taxon>
        <taxon>ecological metagenomes</taxon>
    </lineage>
</organism>
<dbReference type="AlphaFoldDB" id="A0A0F9KQW9"/>
<dbReference type="EMBL" id="LAZR01014364">
    <property type="protein sequence ID" value="KKM17810.1"/>
    <property type="molecule type" value="Genomic_DNA"/>
</dbReference>
<comment type="caution">
    <text evidence="1">The sequence shown here is derived from an EMBL/GenBank/DDBJ whole genome shotgun (WGS) entry which is preliminary data.</text>
</comment>
<evidence type="ECO:0000313" key="1">
    <source>
        <dbReference type="EMBL" id="KKM17810.1"/>
    </source>
</evidence>
<sequence>MAISVLFNGTERTSNIRRQSFKVESVLTNEVDTCSLTV</sequence>
<reference evidence="1" key="1">
    <citation type="journal article" date="2015" name="Nature">
        <title>Complex archaea that bridge the gap between prokaryotes and eukaryotes.</title>
        <authorList>
            <person name="Spang A."/>
            <person name="Saw J.H."/>
            <person name="Jorgensen S.L."/>
            <person name="Zaremba-Niedzwiedzka K."/>
            <person name="Martijn J."/>
            <person name="Lind A.E."/>
            <person name="van Eijk R."/>
            <person name="Schleper C."/>
            <person name="Guy L."/>
            <person name="Ettema T.J."/>
        </authorList>
    </citation>
    <scope>NUCLEOTIDE SEQUENCE</scope>
</reference>